<evidence type="ECO:0000313" key="2">
    <source>
        <dbReference type="EMBL" id="KAK9214604.1"/>
    </source>
</evidence>
<reference evidence="2 3" key="1">
    <citation type="submission" date="2024-05" db="EMBL/GenBank/DDBJ databases">
        <title>Haplotype-resolved chromosome-level genome assembly of Huyou (Citrus changshanensis).</title>
        <authorList>
            <person name="Miao C."/>
            <person name="Chen W."/>
            <person name="Wu Y."/>
            <person name="Wang L."/>
            <person name="Zhao S."/>
            <person name="Grierson D."/>
            <person name="Xu C."/>
            <person name="Chen K."/>
        </authorList>
    </citation>
    <scope>NUCLEOTIDE SEQUENCE [LARGE SCALE GENOMIC DNA]</scope>
    <source>
        <strain evidence="2">01-14</strain>
        <tissue evidence="2">Leaf</tissue>
    </source>
</reference>
<dbReference type="PANTHER" id="PTHR45835">
    <property type="entry name" value="YALI0A06105P"/>
    <property type="match status" value="1"/>
</dbReference>
<accession>A0AAP0QTZ7</accession>
<dbReference type="Gene3D" id="3.30.420.10">
    <property type="entry name" value="Ribonuclease H-like superfamily/Ribonuclease H"/>
    <property type="match status" value="1"/>
</dbReference>
<proteinExistence type="predicted"/>
<feature type="domain" description="Integrase catalytic" evidence="1">
    <location>
        <begin position="79"/>
        <end position="243"/>
    </location>
</feature>
<name>A0AAP0QTZ7_9ROSI</name>
<evidence type="ECO:0000313" key="3">
    <source>
        <dbReference type="Proteomes" id="UP001428341"/>
    </source>
</evidence>
<gene>
    <name evidence="2" type="ORF">WN944_006597</name>
</gene>
<dbReference type="Proteomes" id="UP001428341">
    <property type="component" value="Unassembled WGS sequence"/>
</dbReference>
<dbReference type="GO" id="GO:0003676">
    <property type="term" value="F:nucleic acid binding"/>
    <property type="evidence" value="ECO:0007669"/>
    <property type="project" value="InterPro"/>
</dbReference>
<dbReference type="PANTHER" id="PTHR45835:SF99">
    <property type="entry name" value="CHROMO DOMAIN-CONTAINING PROTEIN-RELATED"/>
    <property type="match status" value="1"/>
</dbReference>
<dbReference type="InterPro" id="IPR012337">
    <property type="entry name" value="RNaseH-like_sf"/>
</dbReference>
<organism evidence="2 3">
    <name type="scientific">Citrus x changshan-huyou</name>
    <dbReference type="NCBI Taxonomy" id="2935761"/>
    <lineage>
        <taxon>Eukaryota</taxon>
        <taxon>Viridiplantae</taxon>
        <taxon>Streptophyta</taxon>
        <taxon>Embryophyta</taxon>
        <taxon>Tracheophyta</taxon>
        <taxon>Spermatophyta</taxon>
        <taxon>Magnoliopsida</taxon>
        <taxon>eudicotyledons</taxon>
        <taxon>Gunneridae</taxon>
        <taxon>Pentapetalae</taxon>
        <taxon>rosids</taxon>
        <taxon>malvids</taxon>
        <taxon>Sapindales</taxon>
        <taxon>Rutaceae</taxon>
        <taxon>Aurantioideae</taxon>
        <taxon>Citrus</taxon>
    </lineage>
</organism>
<sequence>MAISLPIGVWVEQLKQEWQQDPEIQKLIQEIVTNSGRHSKFTWENNLLKYKGRLWVGKYSALKQVIMSKAHGGAEGGHSGPLPIPEHNWTDISMDFIEGLPKSSGKQIIFVVVDRLSKYVHFMPLSHPYTALDVAQLFLDNVYKLHGLPNSIVSDRDKVFTSTFWQSLFFLLNVKLLMSTGYHPQTDGQTEVVNKCLEQYLRCMTGDKPKEWVKWLPLVEWWYNTSYHLSTRITSFEVVYGRPPPTYIAYILSTSTVAAVDLSLRDRDAMIRLLKANLVDAQPRMKLYADKKKSERKFEVGDMVAYKLELPIESKIHPVFHVSCLKKKVGEAVTPITELPTMREDGHLQLVPDSVLARRVVKRSNRPYV</sequence>
<dbReference type="EMBL" id="JBCGBO010000003">
    <property type="protein sequence ID" value="KAK9214604.1"/>
    <property type="molecule type" value="Genomic_DNA"/>
</dbReference>
<dbReference type="InterPro" id="IPR036397">
    <property type="entry name" value="RNaseH_sf"/>
</dbReference>
<comment type="caution">
    <text evidence="2">The sequence shown here is derived from an EMBL/GenBank/DDBJ whole genome shotgun (WGS) entry which is preliminary data.</text>
</comment>
<evidence type="ECO:0000259" key="1">
    <source>
        <dbReference type="PROSITE" id="PS50994"/>
    </source>
</evidence>
<keyword evidence="3" id="KW-1185">Reference proteome</keyword>
<dbReference type="SUPFAM" id="SSF53098">
    <property type="entry name" value="Ribonuclease H-like"/>
    <property type="match status" value="1"/>
</dbReference>
<dbReference type="AlphaFoldDB" id="A0AAP0QTZ7"/>
<dbReference type="InterPro" id="IPR001584">
    <property type="entry name" value="Integrase_cat-core"/>
</dbReference>
<protein>
    <recommendedName>
        <fullName evidence="1">Integrase catalytic domain-containing protein</fullName>
    </recommendedName>
</protein>
<dbReference type="PROSITE" id="PS50994">
    <property type="entry name" value="INTEGRASE"/>
    <property type="match status" value="1"/>
</dbReference>
<dbReference type="Pfam" id="PF00665">
    <property type="entry name" value="rve"/>
    <property type="match status" value="1"/>
</dbReference>
<dbReference type="GO" id="GO:0015074">
    <property type="term" value="P:DNA integration"/>
    <property type="evidence" value="ECO:0007669"/>
    <property type="project" value="InterPro"/>
</dbReference>